<accession>A0A853C629</accession>
<protein>
    <submittedName>
        <fullName evidence="3">Uncharacterized protein (TIGR03086 family)</fullName>
    </submittedName>
</protein>
<dbReference type="InterPro" id="IPR034660">
    <property type="entry name" value="DinB/YfiT-like"/>
</dbReference>
<dbReference type="RefSeq" id="WP_179669247.1">
    <property type="nucleotide sequence ID" value="NZ_JACCFP010000001.1"/>
</dbReference>
<dbReference type="SUPFAM" id="SSF109854">
    <property type="entry name" value="DinB/YfiT-like putative metalloenzymes"/>
    <property type="match status" value="1"/>
</dbReference>
<evidence type="ECO:0000313" key="4">
    <source>
        <dbReference type="Proteomes" id="UP000530424"/>
    </source>
</evidence>
<reference evidence="3 4" key="1">
    <citation type="submission" date="2020-07" db="EMBL/GenBank/DDBJ databases">
        <title>Sequencing the genomes of 1000 actinobacteria strains.</title>
        <authorList>
            <person name="Klenk H.-P."/>
        </authorList>
    </citation>
    <scope>NUCLEOTIDE SEQUENCE [LARGE SCALE GENOMIC DNA]</scope>
    <source>
        <strain evidence="3 4">DSM 103833</strain>
    </source>
</reference>
<proteinExistence type="predicted"/>
<evidence type="ECO:0000256" key="1">
    <source>
        <dbReference type="SAM" id="MobiDB-lite"/>
    </source>
</evidence>
<keyword evidence="4" id="KW-1185">Reference proteome</keyword>
<dbReference type="InterPro" id="IPR024344">
    <property type="entry name" value="MDMPI_metal-binding"/>
</dbReference>
<sequence>MEGSDALIDRVLAPSLRFATRASALLAPDASHRPTPCASWNVAELARHLLESLHVVTTSLNFGITPPPPAWLAHWDDLSEFEQRLGGVARDLLAAARRGRRPSVSIDGVDLDRGLVLIVASLEASVHSWDLLAGAGTPLPLPAPLARNLGRVLPAVLDTEARGSQFAPPVPVPDGASPSDRILAAVGRSPDRWSRGGNRRA</sequence>
<organism evidence="3 4">
    <name type="scientific">Nocardioides thalensis</name>
    <dbReference type="NCBI Taxonomy" id="1914755"/>
    <lineage>
        <taxon>Bacteria</taxon>
        <taxon>Bacillati</taxon>
        <taxon>Actinomycetota</taxon>
        <taxon>Actinomycetes</taxon>
        <taxon>Propionibacteriales</taxon>
        <taxon>Nocardioidaceae</taxon>
        <taxon>Nocardioides</taxon>
    </lineage>
</organism>
<dbReference type="AlphaFoldDB" id="A0A853C629"/>
<gene>
    <name evidence="3" type="ORF">HNR19_003642</name>
</gene>
<dbReference type="Proteomes" id="UP000530424">
    <property type="component" value="Unassembled WGS sequence"/>
</dbReference>
<dbReference type="GO" id="GO:0046872">
    <property type="term" value="F:metal ion binding"/>
    <property type="evidence" value="ECO:0007669"/>
    <property type="project" value="InterPro"/>
</dbReference>
<comment type="caution">
    <text evidence="3">The sequence shown here is derived from an EMBL/GenBank/DDBJ whole genome shotgun (WGS) entry which is preliminary data.</text>
</comment>
<evidence type="ECO:0000313" key="3">
    <source>
        <dbReference type="EMBL" id="NYJ02944.1"/>
    </source>
</evidence>
<feature type="domain" description="Mycothiol-dependent maleylpyruvate isomerase metal-binding" evidence="2">
    <location>
        <begin position="17"/>
        <end position="131"/>
    </location>
</feature>
<dbReference type="Pfam" id="PF11716">
    <property type="entry name" value="MDMPI_N"/>
    <property type="match status" value="1"/>
</dbReference>
<evidence type="ECO:0000259" key="2">
    <source>
        <dbReference type="Pfam" id="PF11716"/>
    </source>
</evidence>
<dbReference type="EMBL" id="JACCFP010000001">
    <property type="protein sequence ID" value="NYJ02944.1"/>
    <property type="molecule type" value="Genomic_DNA"/>
</dbReference>
<name>A0A853C629_9ACTN</name>
<feature type="region of interest" description="Disordered" evidence="1">
    <location>
        <begin position="164"/>
        <end position="201"/>
    </location>
</feature>